<name>A0A9P8G3S0_AURME</name>
<comment type="caution">
    <text evidence="2">The sequence shown here is derived from an EMBL/GenBank/DDBJ whole genome shotgun (WGS) entry which is preliminary data.</text>
</comment>
<dbReference type="AlphaFoldDB" id="A0A9P8G3S0"/>
<keyword evidence="3" id="KW-1185">Reference proteome</keyword>
<organism evidence="2 3">
    <name type="scientific">Aureobasidium melanogenum</name>
    <name type="common">Aureobasidium pullulans var. melanogenum</name>
    <dbReference type="NCBI Taxonomy" id="46634"/>
    <lineage>
        <taxon>Eukaryota</taxon>
        <taxon>Fungi</taxon>
        <taxon>Dikarya</taxon>
        <taxon>Ascomycota</taxon>
        <taxon>Pezizomycotina</taxon>
        <taxon>Dothideomycetes</taxon>
        <taxon>Dothideomycetidae</taxon>
        <taxon>Dothideales</taxon>
        <taxon>Saccotheciaceae</taxon>
        <taxon>Aureobasidium</taxon>
    </lineage>
</organism>
<reference evidence="2" key="1">
    <citation type="journal article" date="2021" name="J Fungi (Basel)">
        <title>Virulence traits and population genomics of the black yeast Aureobasidium melanogenum.</title>
        <authorList>
            <person name="Cernosa A."/>
            <person name="Sun X."/>
            <person name="Gostincar C."/>
            <person name="Fang C."/>
            <person name="Gunde-Cimerman N."/>
            <person name="Song Z."/>
        </authorList>
    </citation>
    <scope>NUCLEOTIDE SEQUENCE</scope>
    <source>
        <strain evidence="2">EXF-9298</strain>
    </source>
</reference>
<gene>
    <name evidence="2" type="ORF">KCU98_g1901</name>
</gene>
<evidence type="ECO:0000313" key="2">
    <source>
        <dbReference type="EMBL" id="KAG9989424.1"/>
    </source>
</evidence>
<dbReference type="EMBL" id="JAHFXS010000083">
    <property type="protein sequence ID" value="KAG9989424.1"/>
    <property type="molecule type" value="Genomic_DNA"/>
</dbReference>
<protein>
    <submittedName>
        <fullName evidence="2">Uncharacterized protein</fullName>
    </submittedName>
</protein>
<feature type="region of interest" description="Disordered" evidence="1">
    <location>
        <begin position="1"/>
        <end position="37"/>
    </location>
</feature>
<evidence type="ECO:0000313" key="3">
    <source>
        <dbReference type="Proteomes" id="UP000729357"/>
    </source>
</evidence>
<evidence type="ECO:0000256" key="1">
    <source>
        <dbReference type="SAM" id="MobiDB-lite"/>
    </source>
</evidence>
<reference evidence="2" key="2">
    <citation type="submission" date="2021-08" db="EMBL/GenBank/DDBJ databases">
        <authorList>
            <person name="Gostincar C."/>
            <person name="Sun X."/>
            <person name="Song Z."/>
            <person name="Gunde-Cimerman N."/>
        </authorList>
    </citation>
    <scope>NUCLEOTIDE SEQUENCE</scope>
    <source>
        <strain evidence="2">EXF-9298</strain>
    </source>
</reference>
<dbReference type="Proteomes" id="UP000729357">
    <property type="component" value="Unassembled WGS sequence"/>
</dbReference>
<proteinExistence type="predicted"/>
<accession>A0A9P8G3S0</accession>
<sequence length="154" mass="18299">MHPNQTEYDDRTVSKPHSSATPPAPITPRNQVASDYQSSAWESPFDKFERAVSSFGKGLVVENREHFDRSDDGEVILEVLEDDETWERLHYLVQRFPKEHFIDKLYFHYEREDWYEVESWVAALWSETPFAWLKRLFCRTSLRLRRDLKITGGC</sequence>
<feature type="non-terminal residue" evidence="2">
    <location>
        <position position="154"/>
    </location>
</feature>
<feature type="compositionally biased region" description="Polar residues" evidence="1">
    <location>
        <begin position="28"/>
        <end position="37"/>
    </location>
</feature>